<feature type="region of interest" description="Disordered" evidence="1">
    <location>
        <begin position="608"/>
        <end position="641"/>
    </location>
</feature>
<evidence type="ECO:0000313" key="3">
    <source>
        <dbReference type="Proteomes" id="UP000537825"/>
    </source>
</evidence>
<feature type="compositionally biased region" description="Pro residues" evidence="1">
    <location>
        <begin position="612"/>
        <end position="639"/>
    </location>
</feature>
<keyword evidence="3" id="KW-1185">Reference proteome</keyword>
<sequence>MGFATGWLWVVLAMATGARPDPSAEAVCGLSALYTAEHAFFGEKDRYDLPAAVGFLPLPCVDGTRPPAPESHSVGGCQFVFTVLEAGRAPDTTLKLEARGVTVGTQDLRFRMEGHERVITRTDSNARVAPVDCEAWAKTADPLFRYHSIGRRFDCTGGPYAPEHPCTEALTQLVGLTREGVGVARMEYAAHPTARELYPLSPPTPAMLLCGVTATPQQRVQLAERLARQQQLMDAVLVPYCHPEGLRVALPRLFQEGACPGPRCLALMSHAQRIRLPERLGILEGRAEPLARWLWDQPAPVQRDFLSQAAALPFPRVEALLSLRKGEWPSLAALQENAFTPLENAWFDQVRREHPSLFPLHDIVLELQELGTASPAAFKLWSEGTPCFELFYATDMAMSAERLRALASAEVRCPGEAIPILSRHLRHLPSTEMMRVLEPLSPAHLRMLRDDLGLYLPGRAEALVDWVMERDIGLLDGLFATPAVVTKLLAPPHVDRLGGREAVLDLLLDSRRSPRITLTEAALLLVMTEALKGAPSAARVRNVSEQYILPAQKQLLLSDALRARDSRIQAAAAAGLAAWKESSGIPAPAARACLAEARLTLACLATQAKHLGPPPPGPRQPRPGTPGTAPQPPPAPPAPIEAWCTRFDERMASCPGACGGALPGPSELAFLAAIAGEPPPTAPEGLRSCMTPLP</sequence>
<protein>
    <submittedName>
        <fullName evidence="2">Uncharacterized protein</fullName>
    </submittedName>
</protein>
<comment type="caution">
    <text evidence="2">The sequence shown here is derived from an EMBL/GenBank/DDBJ whole genome shotgun (WGS) entry which is preliminary data.</text>
</comment>
<dbReference type="RefSeq" id="WP_161663210.1">
    <property type="nucleotide sequence ID" value="NZ_JAAAPK010000011.1"/>
</dbReference>
<reference evidence="2 3" key="1">
    <citation type="submission" date="2020-01" db="EMBL/GenBank/DDBJ databases">
        <title>The draft genome sequence of Corallococcus exiguus DSM 14696.</title>
        <authorList>
            <person name="Zhang X."/>
            <person name="Zhu H."/>
        </authorList>
    </citation>
    <scope>NUCLEOTIDE SEQUENCE [LARGE SCALE GENOMIC DNA]</scope>
    <source>
        <strain evidence="2 3">DSM 14696</strain>
    </source>
</reference>
<organism evidence="2 3">
    <name type="scientific">Corallococcus exiguus</name>
    <dbReference type="NCBI Taxonomy" id="83462"/>
    <lineage>
        <taxon>Bacteria</taxon>
        <taxon>Pseudomonadati</taxon>
        <taxon>Myxococcota</taxon>
        <taxon>Myxococcia</taxon>
        <taxon>Myxococcales</taxon>
        <taxon>Cystobacterineae</taxon>
        <taxon>Myxococcaceae</taxon>
        <taxon>Corallococcus</taxon>
    </lineage>
</organism>
<evidence type="ECO:0000313" key="2">
    <source>
        <dbReference type="EMBL" id="NBC44730.1"/>
    </source>
</evidence>
<dbReference type="EMBL" id="JAAAPK010000011">
    <property type="protein sequence ID" value="NBC44730.1"/>
    <property type="molecule type" value="Genomic_DNA"/>
</dbReference>
<gene>
    <name evidence="2" type="ORF">GTZ93_33500</name>
</gene>
<dbReference type="AlphaFoldDB" id="A0A7X5BUU6"/>
<evidence type="ECO:0000256" key="1">
    <source>
        <dbReference type="SAM" id="MobiDB-lite"/>
    </source>
</evidence>
<name>A0A7X5BUU6_9BACT</name>
<accession>A0A7X5BUU6</accession>
<dbReference type="Proteomes" id="UP000537825">
    <property type="component" value="Unassembled WGS sequence"/>
</dbReference>
<proteinExistence type="predicted"/>